<evidence type="ECO:0000313" key="10">
    <source>
        <dbReference type="EMBL" id="KAB1203217.1"/>
    </source>
</evidence>
<keyword evidence="3" id="KW-0813">Transport</keyword>
<dbReference type="GO" id="GO:0015743">
    <property type="term" value="P:malate transport"/>
    <property type="evidence" value="ECO:0007669"/>
    <property type="project" value="InterPro"/>
</dbReference>
<dbReference type="GO" id="GO:0016020">
    <property type="term" value="C:membrane"/>
    <property type="evidence" value="ECO:0007669"/>
    <property type="project" value="UniProtKB-SubCell"/>
</dbReference>
<accession>A0A6A1UU51</accession>
<keyword evidence="11" id="KW-1185">Reference proteome</keyword>
<dbReference type="OrthoDB" id="68611at2759"/>
<feature type="transmembrane region" description="Helical" evidence="9">
    <location>
        <begin position="146"/>
        <end position="167"/>
    </location>
</feature>
<feature type="transmembrane region" description="Helical" evidence="9">
    <location>
        <begin position="83"/>
        <end position="103"/>
    </location>
</feature>
<dbReference type="Pfam" id="PF11744">
    <property type="entry name" value="ALMT"/>
    <property type="match status" value="1"/>
</dbReference>
<keyword evidence="5 9" id="KW-1133">Transmembrane helix</keyword>
<evidence type="ECO:0000256" key="5">
    <source>
        <dbReference type="ARBA" id="ARBA00022989"/>
    </source>
</evidence>
<dbReference type="InterPro" id="IPR020966">
    <property type="entry name" value="ALMT"/>
</dbReference>
<evidence type="ECO:0000256" key="3">
    <source>
        <dbReference type="ARBA" id="ARBA00022448"/>
    </source>
</evidence>
<feature type="transmembrane region" description="Helical" evidence="9">
    <location>
        <begin position="7"/>
        <end position="23"/>
    </location>
</feature>
<protein>
    <submittedName>
        <fullName evidence="10">Aluminum-activated malate transporter 13</fullName>
    </submittedName>
</protein>
<keyword evidence="7 9" id="KW-0472">Membrane</keyword>
<keyword evidence="6" id="KW-0406">Ion transport</keyword>
<keyword evidence="8" id="KW-0407">Ion channel</keyword>
<dbReference type="GO" id="GO:0034220">
    <property type="term" value="P:monoatomic ion transmembrane transport"/>
    <property type="evidence" value="ECO:0007669"/>
    <property type="project" value="UniProtKB-KW"/>
</dbReference>
<dbReference type="PANTHER" id="PTHR31086">
    <property type="entry name" value="ALUMINUM-ACTIVATED MALATE TRANSPORTER 10"/>
    <property type="match status" value="1"/>
</dbReference>
<proteinExistence type="inferred from homology"/>
<dbReference type="EMBL" id="RXIC02000026">
    <property type="protein sequence ID" value="KAB1203217.1"/>
    <property type="molecule type" value="Genomic_DNA"/>
</dbReference>
<keyword evidence="4 9" id="KW-0812">Transmembrane</keyword>
<dbReference type="AlphaFoldDB" id="A0A6A1UU51"/>
<name>A0A6A1UU51_9ROSI</name>
<evidence type="ECO:0000256" key="1">
    <source>
        <dbReference type="ARBA" id="ARBA00004141"/>
    </source>
</evidence>
<comment type="subcellular location">
    <subcellularLocation>
        <location evidence="1">Membrane</location>
        <topology evidence="1">Multi-pass membrane protein</topology>
    </subcellularLocation>
</comment>
<evidence type="ECO:0000256" key="7">
    <source>
        <dbReference type="ARBA" id="ARBA00023136"/>
    </source>
</evidence>
<evidence type="ECO:0000256" key="6">
    <source>
        <dbReference type="ARBA" id="ARBA00023065"/>
    </source>
</evidence>
<feature type="transmembrane region" description="Helical" evidence="9">
    <location>
        <begin position="115"/>
        <end position="134"/>
    </location>
</feature>
<evidence type="ECO:0000256" key="9">
    <source>
        <dbReference type="SAM" id="Phobius"/>
    </source>
</evidence>
<sequence length="388" mass="42378">MRKVIHSFKVGIALVLVSLLYLLDPLFSQVGENAMWAIMTVVVIFEFFAGATLSKGLNRGLGTILGGGLGCLAAALAQKAGGIGSTIIVGTSVFIFAAAATYTRMVPKIKKRHDYGAMIFILTFNLVVVSGIRAEKVMKLARERLSTIGMGFVICIFISLLIFPIWASDELHDSIASKFEDLARSIEAICLEEYGGSNGEKENQPAVANLSSCKSVLNSRSKDESLANFAWWEPWHGKFGLNYPWGKYLHIGEHLREVAATILSLKGLSARHEPPTTLRQTITEPCEAVGSLLARSLRELGESILKMRRCHPGASIVPELKSMRLELSLFMSSSNLQPIENGDGLAMATFLLLLMDIMEKVEKLAKEVEELGELASFRTQALICPSSL</sequence>
<feature type="transmembrane region" description="Helical" evidence="9">
    <location>
        <begin position="35"/>
        <end position="53"/>
    </location>
</feature>
<evidence type="ECO:0000256" key="8">
    <source>
        <dbReference type="ARBA" id="ARBA00023303"/>
    </source>
</evidence>
<dbReference type="Proteomes" id="UP000516437">
    <property type="component" value="Chromosome 8"/>
</dbReference>
<gene>
    <name evidence="10" type="ORF">CJ030_MR8G004920</name>
</gene>
<evidence type="ECO:0000256" key="2">
    <source>
        <dbReference type="ARBA" id="ARBA00007079"/>
    </source>
</evidence>
<evidence type="ECO:0000256" key="4">
    <source>
        <dbReference type="ARBA" id="ARBA00022692"/>
    </source>
</evidence>
<reference evidence="10 11" key="1">
    <citation type="journal article" date="2019" name="Plant Biotechnol. J.">
        <title>The red bayberry genome and genetic basis of sex determination.</title>
        <authorList>
            <person name="Jia H.M."/>
            <person name="Jia H.J."/>
            <person name="Cai Q.L."/>
            <person name="Wang Y."/>
            <person name="Zhao H.B."/>
            <person name="Yang W.F."/>
            <person name="Wang G.Y."/>
            <person name="Li Y.H."/>
            <person name="Zhan D.L."/>
            <person name="Shen Y.T."/>
            <person name="Niu Q.F."/>
            <person name="Chang L."/>
            <person name="Qiu J."/>
            <person name="Zhao L."/>
            <person name="Xie H.B."/>
            <person name="Fu W.Y."/>
            <person name="Jin J."/>
            <person name="Li X.W."/>
            <person name="Jiao Y."/>
            <person name="Zhou C.C."/>
            <person name="Tu T."/>
            <person name="Chai C.Y."/>
            <person name="Gao J.L."/>
            <person name="Fan L.J."/>
            <person name="van de Weg E."/>
            <person name="Wang J.Y."/>
            <person name="Gao Z.S."/>
        </authorList>
    </citation>
    <scope>NUCLEOTIDE SEQUENCE [LARGE SCALE GENOMIC DNA]</scope>
    <source>
        <tissue evidence="10">Leaves</tissue>
    </source>
</reference>
<evidence type="ECO:0000313" key="11">
    <source>
        <dbReference type="Proteomes" id="UP000516437"/>
    </source>
</evidence>
<organism evidence="10 11">
    <name type="scientific">Morella rubra</name>
    <name type="common">Chinese bayberry</name>
    <dbReference type="NCBI Taxonomy" id="262757"/>
    <lineage>
        <taxon>Eukaryota</taxon>
        <taxon>Viridiplantae</taxon>
        <taxon>Streptophyta</taxon>
        <taxon>Embryophyta</taxon>
        <taxon>Tracheophyta</taxon>
        <taxon>Spermatophyta</taxon>
        <taxon>Magnoliopsida</taxon>
        <taxon>eudicotyledons</taxon>
        <taxon>Gunneridae</taxon>
        <taxon>Pentapetalae</taxon>
        <taxon>rosids</taxon>
        <taxon>fabids</taxon>
        <taxon>Fagales</taxon>
        <taxon>Myricaceae</taxon>
        <taxon>Morella</taxon>
    </lineage>
</organism>
<comment type="caution">
    <text evidence="10">The sequence shown here is derived from an EMBL/GenBank/DDBJ whole genome shotgun (WGS) entry which is preliminary data.</text>
</comment>
<comment type="similarity">
    <text evidence="2">Belongs to the aromatic acid exporter (TC 2.A.85) family.</text>
</comment>